<feature type="domain" description="Formyl transferase N-terminal" evidence="5">
    <location>
        <begin position="3"/>
        <end position="180"/>
    </location>
</feature>
<evidence type="ECO:0000313" key="7">
    <source>
        <dbReference type="Proteomes" id="UP000194141"/>
    </source>
</evidence>
<evidence type="ECO:0000256" key="4">
    <source>
        <dbReference type="HAMAP-Rule" id="MF_01930"/>
    </source>
</evidence>
<dbReference type="SUPFAM" id="SSF53328">
    <property type="entry name" value="Formyltransferase"/>
    <property type="match status" value="1"/>
</dbReference>
<dbReference type="STRING" id="1562698.DESAMIL20_1695"/>
<dbReference type="InterPro" id="IPR036477">
    <property type="entry name" value="Formyl_transf_N_sf"/>
</dbReference>
<dbReference type="PANTHER" id="PTHR43369">
    <property type="entry name" value="PHOSPHORIBOSYLGLYCINAMIDE FORMYLTRANSFERASE"/>
    <property type="match status" value="1"/>
</dbReference>
<comment type="similarity">
    <text evidence="4">Belongs to the GART family.</text>
</comment>
<dbReference type="CDD" id="cd08645">
    <property type="entry name" value="FMT_core_GART"/>
    <property type="match status" value="1"/>
</dbReference>
<dbReference type="GO" id="GO:0005829">
    <property type="term" value="C:cytosol"/>
    <property type="evidence" value="ECO:0007669"/>
    <property type="project" value="TreeGrafter"/>
</dbReference>
<keyword evidence="7" id="KW-1185">Reference proteome</keyword>
<comment type="function">
    <text evidence="4">Catalyzes the transfer of a formyl group from 10-formyltetrahydrofolate to 5-phospho-ribosyl-glycinamide (GAR), producing 5-phospho-ribosyl-N-formylglycinamide (FGAR) and tetrahydrofolate.</text>
</comment>
<dbReference type="AlphaFoldDB" id="A0A1X4XX80"/>
<dbReference type="EC" id="2.1.2.2" evidence="4"/>
<feature type="binding site" evidence="4">
    <location>
        <begin position="12"/>
        <end position="14"/>
    </location>
    <ligand>
        <name>N(1)-(5-phospho-beta-D-ribosyl)glycinamide</name>
        <dbReference type="ChEBI" id="CHEBI:143788"/>
    </ligand>
</feature>
<comment type="pathway">
    <text evidence="1 4">Purine metabolism; IMP biosynthesis via de novo pathway; N(2)-formyl-N(1)-(5-phospho-D-ribosyl)glycinamide from N(1)-(5-phospho-D-ribosyl)glycinamide (10-formyl THF route): step 1/1.</text>
</comment>
<feature type="binding site" evidence="4">
    <location>
        <begin position="88"/>
        <end position="91"/>
    </location>
    <ligand>
        <name>(6R)-10-formyltetrahydrofolate</name>
        <dbReference type="ChEBI" id="CHEBI:195366"/>
    </ligand>
</feature>
<comment type="caution">
    <text evidence="6">The sequence shown here is derived from an EMBL/GenBank/DDBJ whole genome shotgun (WGS) entry which is preliminary data.</text>
</comment>
<keyword evidence="2 4" id="KW-0808">Transferase</keyword>
<evidence type="ECO:0000256" key="2">
    <source>
        <dbReference type="ARBA" id="ARBA00022679"/>
    </source>
</evidence>
<feature type="binding site" evidence="4">
    <location>
        <position position="63"/>
    </location>
    <ligand>
        <name>(6R)-10-formyltetrahydrofolate</name>
        <dbReference type="ChEBI" id="CHEBI:195366"/>
    </ligand>
</feature>
<feature type="binding site" evidence="4">
    <location>
        <position position="105"/>
    </location>
    <ligand>
        <name>(6R)-10-formyltetrahydrofolate</name>
        <dbReference type="ChEBI" id="CHEBI:195366"/>
    </ligand>
</feature>
<comment type="catalytic activity">
    <reaction evidence="4">
        <text>N(1)-(5-phospho-beta-D-ribosyl)glycinamide + (6R)-10-formyltetrahydrofolate = N(2)-formyl-N(1)-(5-phospho-beta-D-ribosyl)glycinamide + (6S)-5,6,7,8-tetrahydrofolate + H(+)</text>
        <dbReference type="Rhea" id="RHEA:15053"/>
        <dbReference type="ChEBI" id="CHEBI:15378"/>
        <dbReference type="ChEBI" id="CHEBI:57453"/>
        <dbReference type="ChEBI" id="CHEBI:143788"/>
        <dbReference type="ChEBI" id="CHEBI:147286"/>
        <dbReference type="ChEBI" id="CHEBI:195366"/>
        <dbReference type="EC" id="2.1.2.2"/>
    </reaction>
</comment>
<dbReference type="GO" id="GO:0006189">
    <property type="term" value="P:'de novo' IMP biosynthetic process"/>
    <property type="evidence" value="ECO:0007669"/>
    <property type="project" value="UniProtKB-UniRule"/>
</dbReference>
<dbReference type="InterPro" id="IPR004607">
    <property type="entry name" value="GART"/>
</dbReference>
<dbReference type="Pfam" id="PF00551">
    <property type="entry name" value="Formyl_trans_N"/>
    <property type="match status" value="1"/>
</dbReference>
<proteinExistence type="inferred from homology"/>
<evidence type="ECO:0000259" key="5">
    <source>
        <dbReference type="Pfam" id="PF00551"/>
    </source>
</evidence>
<evidence type="ECO:0000313" key="6">
    <source>
        <dbReference type="EMBL" id="OSS42142.1"/>
    </source>
</evidence>
<protein>
    <recommendedName>
        <fullName evidence="4">Phosphoribosylglycinamide formyltransferase</fullName>
        <ecNumber evidence="4">2.1.2.2</ecNumber>
    </recommendedName>
    <alternativeName>
        <fullName evidence="4">5'-phosphoribosylglycinamide transformylase</fullName>
    </alternativeName>
    <alternativeName>
        <fullName evidence="4">GAR transformylase</fullName>
        <shortName evidence="4">GART</shortName>
    </alternativeName>
</protein>
<dbReference type="NCBIfam" id="TIGR00639">
    <property type="entry name" value="PurN"/>
    <property type="match status" value="1"/>
</dbReference>
<dbReference type="GO" id="GO:0004644">
    <property type="term" value="F:phosphoribosylglycinamide formyltransferase activity"/>
    <property type="evidence" value="ECO:0007669"/>
    <property type="project" value="UniProtKB-UniRule"/>
</dbReference>
<organism evidence="6 7">
    <name type="scientific">Desulfurella amilsii</name>
    <dbReference type="NCBI Taxonomy" id="1562698"/>
    <lineage>
        <taxon>Bacteria</taxon>
        <taxon>Pseudomonadati</taxon>
        <taxon>Campylobacterota</taxon>
        <taxon>Desulfurellia</taxon>
        <taxon>Desulfurellales</taxon>
        <taxon>Desulfurellaceae</taxon>
        <taxon>Desulfurella</taxon>
    </lineage>
</organism>
<evidence type="ECO:0000256" key="3">
    <source>
        <dbReference type="ARBA" id="ARBA00022755"/>
    </source>
</evidence>
<dbReference type="Proteomes" id="UP000194141">
    <property type="component" value="Unassembled WGS sequence"/>
</dbReference>
<feature type="active site" description="Proton donor" evidence="4">
    <location>
        <position position="107"/>
    </location>
</feature>
<dbReference type="PANTHER" id="PTHR43369:SF2">
    <property type="entry name" value="PHOSPHORIBOSYLGLYCINAMIDE FORMYLTRANSFERASE"/>
    <property type="match status" value="1"/>
</dbReference>
<dbReference type="Gene3D" id="3.40.50.170">
    <property type="entry name" value="Formyl transferase, N-terminal domain"/>
    <property type="match status" value="1"/>
</dbReference>
<dbReference type="EMBL" id="MDSU01000018">
    <property type="protein sequence ID" value="OSS42142.1"/>
    <property type="molecule type" value="Genomic_DNA"/>
</dbReference>
<feature type="site" description="Raises pKa of active site His" evidence="4">
    <location>
        <position position="143"/>
    </location>
</feature>
<gene>
    <name evidence="4" type="primary">purN</name>
    <name evidence="6" type="ORF">DESAMIL20_1695</name>
</gene>
<dbReference type="UniPathway" id="UPA00074">
    <property type="reaction ID" value="UER00126"/>
</dbReference>
<dbReference type="HAMAP" id="MF_01930">
    <property type="entry name" value="PurN"/>
    <property type="match status" value="1"/>
</dbReference>
<dbReference type="RefSeq" id="WP_086034410.1">
    <property type="nucleotide sequence ID" value="NZ_MDSU01000018.1"/>
</dbReference>
<dbReference type="InterPro" id="IPR002376">
    <property type="entry name" value="Formyl_transf_N"/>
</dbReference>
<sequence length="216" mass="23867">MFKIVCMLSGRGSNFKAILDNIQNSILKAQIVCVVSDKQCAGLEIAKQNNIEAIFLDPKGLTKKEYAQTLIKTIKPYKPDLITLAGFMRILDDSFVDAFEGKIVNIHPSLLPLFKGLNPQKQALEAGVKISGATVHFVTNELDSGPIIIQAAVGVFENDTPESLADRILKVEHKIYTMAIKLIIESKVAFTKITSGYKAEFKDTVQTRDFIINPLI</sequence>
<accession>A0A1X4XX80</accession>
<name>A0A1X4XX80_9BACT</name>
<dbReference type="OrthoDB" id="9806170at2"/>
<keyword evidence="3 4" id="KW-0658">Purine biosynthesis</keyword>
<reference evidence="6 7" key="1">
    <citation type="journal article" date="2017" name="Front. Microbiol.">
        <title>Genome Sequence of Desulfurella amilsii Strain TR1 and Comparative Genomics of Desulfurellaceae Family.</title>
        <authorList>
            <person name="Florentino A.P."/>
            <person name="Stams A.J."/>
            <person name="Sanchez-Andrea I."/>
        </authorList>
    </citation>
    <scope>NUCLEOTIDE SEQUENCE [LARGE SCALE GENOMIC DNA]</scope>
    <source>
        <strain evidence="6 7">TR1</strain>
    </source>
</reference>
<evidence type="ECO:0000256" key="1">
    <source>
        <dbReference type="ARBA" id="ARBA00005054"/>
    </source>
</evidence>